<keyword evidence="3" id="KW-0804">Transcription</keyword>
<evidence type="ECO:0000256" key="2">
    <source>
        <dbReference type="ARBA" id="ARBA00023125"/>
    </source>
</evidence>
<dbReference type="PANTHER" id="PTHR43537:SF44">
    <property type="entry name" value="GNTR FAMILY REGULATORY PROTEIN"/>
    <property type="match status" value="1"/>
</dbReference>
<evidence type="ECO:0000313" key="6">
    <source>
        <dbReference type="Proteomes" id="UP000264605"/>
    </source>
</evidence>
<dbReference type="AlphaFoldDB" id="A0AAD0WDS9"/>
<evidence type="ECO:0000259" key="4">
    <source>
        <dbReference type="PROSITE" id="PS50949"/>
    </source>
</evidence>
<dbReference type="CDD" id="cd07377">
    <property type="entry name" value="WHTH_GntR"/>
    <property type="match status" value="1"/>
</dbReference>
<dbReference type="Gene3D" id="1.20.120.530">
    <property type="entry name" value="GntR ligand-binding domain-like"/>
    <property type="match status" value="1"/>
</dbReference>
<keyword evidence="1" id="KW-0805">Transcription regulation</keyword>
<dbReference type="GeneID" id="99507021"/>
<dbReference type="InterPro" id="IPR000524">
    <property type="entry name" value="Tscrpt_reg_HTH_GntR"/>
</dbReference>
<proteinExistence type="predicted"/>
<dbReference type="PROSITE" id="PS50949">
    <property type="entry name" value="HTH_GNTR"/>
    <property type="match status" value="1"/>
</dbReference>
<reference evidence="5 6" key="1">
    <citation type="submission" date="2018-08" db="EMBL/GenBank/DDBJ databases">
        <title>Draft genome sequence of Pseudoalteromonas donghaensis HJ51.</title>
        <authorList>
            <person name="Oh J."/>
            <person name="Roh D."/>
        </authorList>
    </citation>
    <scope>NUCLEOTIDE SEQUENCE [LARGE SCALE GENOMIC DNA]</scope>
    <source>
        <strain evidence="5 6">HJ51</strain>
    </source>
</reference>
<dbReference type="SMART" id="SM00345">
    <property type="entry name" value="HTH_GNTR"/>
    <property type="match status" value="1"/>
</dbReference>
<protein>
    <submittedName>
        <fullName evidence="5">FadR family transcriptional regulator</fullName>
    </submittedName>
</protein>
<dbReference type="InterPro" id="IPR036390">
    <property type="entry name" value="WH_DNA-bd_sf"/>
</dbReference>
<dbReference type="SUPFAM" id="SSF46785">
    <property type="entry name" value="Winged helix' DNA-binding domain"/>
    <property type="match status" value="1"/>
</dbReference>
<dbReference type="PANTHER" id="PTHR43537">
    <property type="entry name" value="TRANSCRIPTIONAL REGULATOR, GNTR FAMILY"/>
    <property type="match status" value="1"/>
</dbReference>
<gene>
    <name evidence="5" type="ORF">D0907_16185</name>
</gene>
<dbReference type="GO" id="GO:0003700">
    <property type="term" value="F:DNA-binding transcription factor activity"/>
    <property type="evidence" value="ECO:0007669"/>
    <property type="project" value="InterPro"/>
</dbReference>
<dbReference type="RefSeq" id="WP_065979489.1">
    <property type="nucleotide sequence ID" value="NZ_CP032090.1"/>
</dbReference>
<dbReference type="InterPro" id="IPR008920">
    <property type="entry name" value="TF_FadR/GntR_C"/>
</dbReference>
<organism evidence="5 6">
    <name type="scientific">Pseudoalteromonas lipolytica</name>
    <dbReference type="NCBI Taxonomy" id="570156"/>
    <lineage>
        <taxon>Bacteria</taxon>
        <taxon>Pseudomonadati</taxon>
        <taxon>Pseudomonadota</taxon>
        <taxon>Gammaproteobacteria</taxon>
        <taxon>Alteromonadales</taxon>
        <taxon>Pseudoalteromonadaceae</taxon>
        <taxon>Pseudoalteromonas</taxon>
    </lineage>
</organism>
<dbReference type="Gene3D" id="1.10.10.10">
    <property type="entry name" value="Winged helix-like DNA-binding domain superfamily/Winged helix DNA-binding domain"/>
    <property type="match status" value="1"/>
</dbReference>
<dbReference type="PRINTS" id="PR00035">
    <property type="entry name" value="HTHGNTR"/>
</dbReference>
<dbReference type="SUPFAM" id="SSF48008">
    <property type="entry name" value="GntR ligand-binding domain-like"/>
    <property type="match status" value="1"/>
</dbReference>
<sequence>MARLENLNLSQQVTNELGKAIIVGDYNTETGLPTEAQLCEVYGISRTAVREAVKMLAAKGLISSRPRQGIRVEPADNWNLYDTSVLKWLLESSPSLYVLKEFLQVRLAIEPQAAALAARKGDQAAIAEIKMALDKMQAAADEPEGVMHEPDLAFHTAILHASGNRFFYQLRDFIRTALHVSIQHTTPAKGNKQAIAEEHFKVYNAIANGDPERAKNMMTYMIDEAMAFIEKEIADKEAAAQ</sequence>
<evidence type="ECO:0000256" key="3">
    <source>
        <dbReference type="ARBA" id="ARBA00023163"/>
    </source>
</evidence>
<dbReference type="Pfam" id="PF07729">
    <property type="entry name" value="FCD"/>
    <property type="match status" value="1"/>
</dbReference>
<dbReference type="SMART" id="SM00895">
    <property type="entry name" value="FCD"/>
    <property type="match status" value="1"/>
</dbReference>
<accession>A0AAD0WDS9</accession>
<keyword evidence="2" id="KW-0238">DNA-binding</keyword>
<name>A0AAD0WDS9_9GAMM</name>
<dbReference type="Proteomes" id="UP000264605">
    <property type="component" value="Chromosome"/>
</dbReference>
<feature type="domain" description="HTH gntR-type" evidence="4">
    <location>
        <begin position="7"/>
        <end position="75"/>
    </location>
</feature>
<dbReference type="EMBL" id="CP032090">
    <property type="protein sequence ID" value="AXV66728.1"/>
    <property type="molecule type" value="Genomic_DNA"/>
</dbReference>
<dbReference type="GO" id="GO:0003677">
    <property type="term" value="F:DNA binding"/>
    <property type="evidence" value="ECO:0007669"/>
    <property type="project" value="UniProtKB-KW"/>
</dbReference>
<dbReference type="Pfam" id="PF00392">
    <property type="entry name" value="GntR"/>
    <property type="match status" value="1"/>
</dbReference>
<dbReference type="InterPro" id="IPR011711">
    <property type="entry name" value="GntR_C"/>
</dbReference>
<evidence type="ECO:0000256" key="1">
    <source>
        <dbReference type="ARBA" id="ARBA00023015"/>
    </source>
</evidence>
<evidence type="ECO:0000313" key="5">
    <source>
        <dbReference type="EMBL" id="AXV66728.1"/>
    </source>
</evidence>
<dbReference type="KEGG" id="pdj:D0907_16185"/>
<dbReference type="InterPro" id="IPR036388">
    <property type="entry name" value="WH-like_DNA-bd_sf"/>
</dbReference>